<dbReference type="EMBL" id="JAVRJZ010000004">
    <property type="protein sequence ID" value="KAK2723809.1"/>
    <property type="molecule type" value="Genomic_DNA"/>
</dbReference>
<sequence>MSDDNNRFDDCSFFSATAIQSIFESTVSKIVCIAHGFKHRFSTYYDINLTNNAELLDDDSMRAGWGVMIYIDETMLQRQGSQISNDVLGVRYFKEFSRNAYYDDSTVVYETAAEFEARFNSYFDKNSPFLRQITSLIDDIETKIPATSDRKLPNGMLFSK</sequence>
<name>A0AA88LER6_ARTSF</name>
<proteinExistence type="predicted"/>
<evidence type="ECO:0000313" key="2">
    <source>
        <dbReference type="Proteomes" id="UP001187531"/>
    </source>
</evidence>
<keyword evidence="2" id="KW-1185">Reference proteome</keyword>
<reference evidence="1" key="1">
    <citation type="submission" date="2023-07" db="EMBL/GenBank/DDBJ databases">
        <title>Chromosome-level genome assembly of Artemia franciscana.</title>
        <authorList>
            <person name="Jo E."/>
        </authorList>
    </citation>
    <scope>NUCLEOTIDE SEQUENCE</scope>
    <source>
        <tissue evidence="1">Whole body</tissue>
    </source>
</reference>
<dbReference type="Proteomes" id="UP001187531">
    <property type="component" value="Unassembled WGS sequence"/>
</dbReference>
<dbReference type="AlphaFoldDB" id="A0AA88LER6"/>
<organism evidence="1 2">
    <name type="scientific">Artemia franciscana</name>
    <name type="common">Brine shrimp</name>
    <name type="synonym">Artemia sanfranciscana</name>
    <dbReference type="NCBI Taxonomy" id="6661"/>
    <lineage>
        <taxon>Eukaryota</taxon>
        <taxon>Metazoa</taxon>
        <taxon>Ecdysozoa</taxon>
        <taxon>Arthropoda</taxon>
        <taxon>Crustacea</taxon>
        <taxon>Branchiopoda</taxon>
        <taxon>Anostraca</taxon>
        <taxon>Artemiidae</taxon>
        <taxon>Artemia</taxon>
    </lineage>
</organism>
<accession>A0AA88LER6</accession>
<protein>
    <submittedName>
        <fullName evidence="1">Uncharacterized protein</fullName>
    </submittedName>
</protein>
<comment type="caution">
    <text evidence="1">The sequence shown here is derived from an EMBL/GenBank/DDBJ whole genome shotgun (WGS) entry which is preliminary data.</text>
</comment>
<evidence type="ECO:0000313" key="1">
    <source>
        <dbReference type="EMBL" id="KAK2723809.1"/>
    </source>
</evidence>
<gene>
    <name evidence="1" type="ORF">QYM36_002228</name>
</gene>